<dbReference type="InterPro" id="IPR039418">
    <property type="entry name" value="LexA-like"/>
</dbReference>
<dbReference type="SUPFAM" id="SSF51306">
    <property type="entry name" value="LexA/Signal peptidase"/>
    <property type="match status" value="1"/>
</dbReference>
<dbReference type="CDD" id="cd00093">
    <property type="entry name" value="HTH_XRE"/>
    <property type="match status" value="1"/>
</dbReference>
<reference evidence="5 6" key="1">
    <citation type="journal article" date="2012" name="J. Bacteriol.">
        <title>Genome Sequence of Oceanibaculum indicum Type Strain P24.</title>
        <authorList>
            <person name="Lai Q."/>
            <person name="Shao Z."/>
        </authorList>
    </citation>
    <scope>NUCLEOTIDE SEQUENCE [LARGE SCALE GENOMIC DNA]</scope>
    <source>
        <strain evidence="5 6">P24</strain>
    </source>
</reference>
<keyword evidence="2" id="KW-0238">DNA-binding</keyword>
<comment type="caution">
    <text evidence="5">The sequence shown here is derived from an EMBL/GenBank/DDBJ whole genome shotgun (WGS) entry which is preliminary data.</text>
</comment>
<proteinExistence type="predicted"/>
<sequence length="220" mass="24732">MRAILARQGRSGEEVAQAAGLGRSAVNDILAGRSKRPRYDTLLRIAKVLNVPVEQLTGEETVFSKALDANAAWTDAHKANPDSPVTVPAPPPGARDLPVLGEARGGENGFFLTNGEVLAYAERPPALRNVRHAYALVMRGTSMEPRYFEGELLCIHPLRPVHRDNFVHIELHDGRSYVKQFLRRDDEWLWLRQLNPEATVQFRNVDIKHCRRIIATAEDW</sequence>
<dbReference type="InterPro" id="IPR001387">
    <property type="entry name" value="Cro/C1-type_HTH"/>
</dbReference>
<keyword evidence="6" id="KW-1185">Reference proteome</keyword>
<dbReference type="SUPFAM" id="SSF47413">
    <property type="entry name" value="lambda repressor-like DNA-binding domains"/>
    <property type="match status" value="1"/>
</dbReference>
<dbReference type="PANTHER" id="PTHR40661">
    <property type="match status" value="1"/>
</dbReference>
<evidence type="ECO:0000256" key="1">
    <source>
        <dbReference type="ARBA" id="ARBA00023015"/>
    </source>
</evidence>
<evidence type="ECO:0000256" key="2">
    <source>
        <dbReference type="ARBA" id="ARBA00023125"/>
    </source>
</evidence>
<keyword evidence="3" id="KW-0804">Transcription</keyword>
<dbReference type="InterPro" id="IPR036286">
    <property type="entry name" value="LexA/Signal_pep-like_sf"/>
</dbReference>
<evidence type="ECO:0000313" key="6">
    <source>
        <dbReference type="Proteomes" id="UP000006746"/>
    </source>
</evidence>
<dbReference type="Pfam" id="PF00717">
    <property type="entry name" value="Peptidase_S24"/>
    <property type="match status" value="1"/>
</dbReference>
<dbReference type="AlphaFoldDB" id="K2IFF2"/>
<evidence type="ECO:0000259" key="4">
    <source>
        <dbReference type="PROSITE" id="PS50943"/>
    </source>
</evidence>
<dbReference type="Gene3D" id="1.10.260.40">
    <property type="entry name" value="lambda repressor-like DNA-binding domains"/>
    <property type="match status" value="1"/>
</dbReference>
<dbReference type="RefSeq" id="WP_008946058.1">
    <property type="nucleotide sequence ID" value="NZ_AMRL01000034.1"/>
</dbReference>
<evidence type="ECO:0000256" key="3">
    <source>
        <dbReference type="ARBA" id="ARBA00023163"/>
    </source>
</evidence>
<dbReference type="EMBL" id="AMRL01000034">
    <property type="protein sequence ID" value="EKE68716.1"/>
    <property type="molecule type" value="Genomic_DNA"/>
</dbReference>
<dbReference type="InterPro" id="IPR010982">
    <property type="entry name" value="Lambda_DNA-bd_dom_sf"/>
</dbReference>
<name>K2IFF2_9PROT</name>
<dbReference type="PROSITE" id="PS50943">
    <property type="entry name" value="HTH_CROC1"/>
    <property type="match status" value="1"/>
</dbReference>
<organism evidence="5 6">
    <name type="scientific">Oceanibaculum indicum P24</name>
    <dbReference type="NCBI Taxonomy" id="1207063"/>
    <lineage>
        <taxon>Bacteria</taxon>
        <taxon>Pseudomonadati</taxon>
        <taxon>Pseudomonadota</taxon>
        <taxon>Alphaproteobacteria</taxon>
        <taxon>Rhodospirillales</taxon>
        <taxon>Oceanibaculaceae</taxon>
        <taxon>Oceanibaculum</taxon>
    </lineage>
</organism>
<dbReference type="Proteomes" id="UP000006746">
    <property type="component" value="Unassembled WGS sequence"/>
</dbReference>
<evidence type="ECO:0000313" key="5">
    <source>
        <dbReference type="EMBL" id="EKE68716.1"/>
    </source>
</evidence>
<feature type="domain" description="HTH cro/C1-type" evidence="4">
    <location>
        <begin position="1"/>
        <end position="56"/>
    </location>
</feature>
<keyword evidence="1" id="KW-0805">Transcription regulation</keyword>
<dbReference type="PANTHER" id="PTHR40661:SF3">
    <property type="entry name" value="FELS-1 PROPHAGE TRANSCRIPTIONAL REGULATOR"/>
    <property type="match status" value="1"/>
</dbReference>
<dbReference type="STRING" id="1207063.P24_17282"/>
<dbReference type="Pfam" id="PF01381">
    <property type="entry name" value="HTH_3"/>
    <property type="match status" value="1"/>
</dbReference>
<protein>
    <submittedName>
        <fullName evidence="5">C repressor protein</fullName>
    </submittedName>
</protein>
<dbReference type="InterPro" id="IPR015927">
    <property type="entry name" value="Peptidase_S24_S26A/B/C"/>
</dbReference>
<dbReference type="CDD" id="cd06529">
    <property type="entry name" value="S24_LexA-like"/>
    <property type="match status" value="1"/>
</dbReference>
<dbReference type="SMART" id="SM00530">
    <property type="entry name" value="HTH_XRE"/>
    <property type="match status" value="1"/>
</dbReference>
<accession>K2IFF2</accession>
<gene>
    <name evidence="5" type="ORF">P24_17282</name>
</gene>
<dbReference type="GO" id="GO:0003677">
    <property type="term" value="F:DNA binding"/>
    <property type="evidence" value="ECO:0007669"/>
    <property type="project" value="UniProtKB-KW"/>
</dbReference>
<dbReference type="eggNOG" id="COG2932">
    <property type="taxonomic scope" value="Bacteria"/>
</dbReference>
<dbReference type="Gene3D" id="2.10.109.10">
    <property type="entry name" value="Umud Fragment, subunit A"/>
    <property type="match status" value="1"/>
</dbReference>